<keyword evidence="2" id="KW-1185">Reference proteome</keyword>
<dbReference type="AlphaFoldDB" id="A0A5B8Z4H5"/>
<dbReference type="OrthoDB" id="2728072at2"/>
<dbReference type="Proteomes" id="UP000321555">
    <property type="component" value="Chromosome"/>
</dbReference>
<dbReference type="KEGG" id="bda:FSZ17_12515"/>
<evidence type="ECO:0000313" key="1">
    <source>
        <dbReference type="EMBL" id="QED48000.1"/>
    </source>
</evidence>
<accession>A0A5B8Z4H5</accession>
<dbReference type="EMBL" id="CP042593">
    <property type="protein sequence ID" value="QED48000.1"/>
    <property type="molecule type" value="Genomic_DNA"/>
</dbReference>
<gene>
    <name evidence="1" type="ORF">FSZ17_12515</name>
</gene>
<evidence type="ECO:0000313" key="2">
    <source>
        <dbReference type="Proteomes" id="UP000321555"/>
    </source>
</evidence>
<sequence>MTIHYAMQDQQSIIQVFTATANPTSLNQTFSLDGTYENENTFAHRMKIIDENGNEYYSGSGFNMDIKNNETIISTNFPITSYKIPKT</sequence>
<name>A0A5B8Z4H5_CYTDA</name>
<dbReference type="RefSeq" id="WP_057776401.1">
    <property type="nucleotide sequence ID" value="NZ_CP042593.1"/>
</dbReference>
<organism evidence="1 2">
    <name type="scientific">Cytobacillus dafuensis</name>
    <name type="common">Bacillus dafuensis</name>
    <dbReference type="NCBI Taxonomy" id="1742359"/>
    <lineage>
        <taxon>Bacteria</taxon>
        <taxon>Bacillati</taxon>
        <taxon>Bacillota</taxon>
        <taxon>Bacilli</taxon>
        <taxon>Bacillales</taxon>
        <taxon>Bacillaceae</taxon>
        <taxon>Cytobacillus</taxon>
    </lineage>
</organism>
<protein>
    <submittedName>
        <fullName evidence="1">Uncharacterized protein</fullName>
    </submittedName>
</protein>
<dbReference type="STRING" id="1742359.GCA_001439625_01363"/>
<reference evidence="2" key="1">
    <citation type="submission" date="2019-08" db="EMBL/GenBank/DDBJ databases">
        <authorList>
            <person name="Zheng X."/>
        </authorList>
    </citation>
    <scope>NUCLEOTIDE SEQUENCE [LARGE SCALE GENOMIC DNA]</scope>
    <source>
        <strain evidence="2">FJAT-25496</strain>
    </source>
</reference>
<proteinExistence type="predicted"/>